<evidence type="ECO:0000313" key="4">
    <source>
        <dbReference type="Proteomes" id="UP001357452"/>
    </source>
</evidence>
<protein>
    <submittedName>
        <fullName evidence="3">DMT family transporter</fullName>
    </submittedName>
</protein>
<evidence type="ECO:0000256" key="1">
    <source>
        <dbReference type="SAM" id="Phobius"/>
    </source>
</evidence>
<keyword evidence="1" id="KW-0812">Transmembrane</keyword>
<dbReference type="Pfam" id="PF00892">
    <property type="entry name" value="EamA"/>
    <property type="match status" value="2"/>
</dbReference>
<dbReference type="SUPFAM" id="SSF103481">
    <property type="entry name" value="Multidrug resistance efflux transporter EmrE"/>
    <property type="match status" value="2"/>
</dbReference>
<feature type="transmembrane region" description="Helical" evidence="1">
    <location>
        <begin position="62"/>
        <end position="82"/>
    </location>
</feature>
<keyword evidence="1" id="KW-0472">Membrane</keyword>
<dbReference type="EMBL" id="JAZGLY010000005">
    <property type="protein sequence ID" value="MEE6187501.1"/>
    <property type="molecule type" value="Genomic_DNA"/>
</dbReference>
<comment type="caution">
    <text evidence="3">The sequence shown here is derived from an EMBL/GenBank/DDBJ whole genome shotgun (WGS) entry which is preliminary data.</text>
</comment>
<organism evidence="3 4">
    <name type="scientific">Niabella digestorum</name>
    <dbReference type="NCBI Taxonomy" id="3117701"/>
    <lineage>
        <taxon>Bacteria</taxon>
        <taxon>Pseudomonadati</taxon>
        <taxon>Bacteroidota</taxon>
        <taxon>Chitinophagia</taxon>
        <taxon>Chitinophagales</taxon>
        <taxon>Chitinophagaceae</taxon>
        <taxon>Niabella</taxon>
    </lineage>
</organism>
<dbReference type="InterPro" id="IPR037185">
    <property type="entry name" value="EmrE-like"/>
</dbReference>
<dbReference type="Proteomes" id="UP001357452">
    <property type="component" value="Unassembled WGS sequence"/>
</dbReference>
<dbReference type="InterPro" id="IPR000620">
    <property type="entry name" value="EamA_dom"/>
</dbReference>
<feature type="domain" description="EamA" evidence="2">
    <location>
        <begin position="8"/>
        <end position="133"/>
    </location>
</feature>
<feature type="transmembrane region" description="Helical" evidence="1">
    <location>
        <begin position="238"/>
        <end position="256"/>
    </location>
</feature>
<dbReference type="RefSeq" id="WP_330974910.1">
    <property type="nucleotide sequence ID" value="NZ_JAZGLY010000005.1"/>
</dbReference>
<reference evidence="3 4" key="1">
    <citation type="submission" date="2024-01" db="EMBL/GenBank/DDBJ databases">
        <title>Niabella digestum sp. nov., isolated from waste digestion system.</title>
        <authorList>
            <person name="Zhang L."/>
        </authorList>
    </citation>
    <scope>NUCLEOTIDE SEQUENCE [LARGE SCALE GENOMIC DNA]</scope>
    <source>
        <strain evidence="3 4">A18</strain>
    </source>
</reference>
<proteinExistence type="predicted"/>
<evidence type="ECO:0000259" key="2">
    <source>
        <dbReference type="Pfam" id="PF00892"/>
    </source>
</evidence>
<feature type="transmembrane region" description="Helical" evidence="1">
    <location>
        <begin position="32"/>
        <end position="50"/>
    </location>
</feature>
<feature type="transmembrane region" description="Helical" evidence="1">
    <location>
        <begin position="172"/>
        <end position="192"/>
    </location>
</feature>
<feature type="transmembrane region" description="Helical" evidence="1">
    <location>
        <begin position="262"/>
        <end position="284"/>
    </location>
</feature>
<keyword evidence="4" id="KW-1185">Reference proteome</keyword>
<gene>
    <name evidence="3" type="ORF">V2H41_09460</name>
</gene>
<sequence length="299" mass="34121">MKKSFLQLHIAVLLAGFTGILGRLITLNEGLIVFYRLCITAITLWILFYLTNKLQHISKKDMLQLSGIGFLSSLHWVFFYASIKYGNVSIGLICLSVISFFSAILEPLINRVRINTTELLFGMMNVVGIALIFHFDTRYKLGIALGLIAASFGALFPIFLKLKMTRINMQTVLTWQMTGGFLTFSLLLPFYLKVFPVGTILPSANDWMWLFVLAWLCSVIAFQFSMNALKKLSAFTVNLSYSLEPIYGIIMAFLIFKENHHMSWGFYLGLSIILLTLTLHTLLLRRRYQTQKNVTVVRE</sequence>
<feature type="transmembrane region" description="Helical" evidence="1">
    <location>
        <begin position="141"/>
        <end position="160"/>
    </location>
</feature>
<evidence type="ECO:0000313" key="3">
    <source>
        <dbReference type="EMBL" id="MEE6187501.1"/>
    </source>
</evidence>
<feature type="domain" description="EamA" evidence="2">
    <location>
        <begin position="141"/>
        <end position="278"/>
    </location>
</feature>
<keyword evidence="1" id="KW-1133">Transmembrane helix</keyword>
<dbReference type="PANTHER" id="PTHR22911:SF79">
    <property type="entry name" value="MOBA-LIKE NTP TRANSFERASE DOMAIN-CONTAINING PROTEIN"/>
    <property type="match status" value="1"/>
</dbReference>
<dbReference type="PANTHER" id="PTHR22911">
    <property type="entry name" value="ACYL-MALONYL CONDENSING ENZYME-RELATED"/>
    <property type="match status" value="1"/>
</dbReference>
<name>A0ABU7RHR8_9BACT</name>
<feature type="transmembrane region" description="Helical" evidence="1">
    <location>
        <begin position="117"/>
        <end position="135"/>
    </location>
</feature>
<accession>A0ABU7RHR8</accession>
<feature type="transmembrane region" description="Helical" evidence="1">
    <location>
        <begin position="207"/>
        <end position="226"/>
    </location>
</feature>
<feature type="transmembrane region" description="Helical" evidence="1">
    <location>
        <begin position="88"/>
        <end position="105"/>
    </location>
</feature>